<keyword evidence="2" id="KW-1185">Reference proteome</keyword>
<comment type="caution">
    <text evidence="1">The sequence shown here is derived from an EMBL/GenBank/DDBJ whole genome shotgun (WGS) entry which is preliminary data.</text>
</comment>
<dbReference type="EMBL" id="VFPU01000001">
    <property type="protein sequence ID" value="TQM95383.1"/>
    <property type="molecule type" value="Genomic_DNA"/>
</dbReference>
<accession>A0A543KJY0</accession>
<dbReference type="AlphaFoldDB" id="A0A543KJY0"/>
<name>A0A543KJY0_9MICO</name>
<reference evidence="1 2" key="1">
    <citation type="submission" date="2019-06" db="EMBL/GenBank/DDBJ databases">
        <title>Sequencing the genomes of 1000 actinobacteria strains.</title>
        <authorList>
            <person name="Klenk H.-P."/>
        </authorList>
    </citation>
    <scope>NUCLEOTIDE SEQUENCE [LARGE SCALE GENOMIC DNA]</scope>
    <source>
        <strain evidence="1 2">DSM 12362</strain>
    </source>
</reference>
<dbReference type="OrthoDB" id="4867126at2"/>
<dbReference type="Proteomes" id="UP000315133">
    <property type="component" value="Unassembled WGS sequence"/>
</dbReference>
<proteinExistence type="predicted"/>
<evidence type="ECO:0000313" key="2">
    <source>
        <dbReference type="Proteomes" id="UP000315133"/>
    </source>
</evidence>
<gene>
    <name evidence="1" type="ORF">FB476_0224</name>
</gene>
<dbReference type="RefSeq" id="WP_141817149.1">
    <property type="nucleotide sequence ID" value="NZ_BAAAIL010000003.1"/>
</dbReference>
<protein>
    <submittedName>
        <fullName evidence="1">Uncharacterized protein</fullName>
    </submittedName>
</protein>
<organism evidence="1 2">
    <name type="scientific">Ornithinimicrobium humiphilum</name>
    <dbReference type="NCBI Taxonomy" id="125288"/>
    <lineage>
        <taxon>Bacteria</taxon>
        <taxon>Bacillati</taxon>
        <taxon>Actinomycetota</taxon>
        <taxon>Actinomycetes</taxon>
        <taxon>Micrococcales</taxon>
        <taxon>Ornithinimicrobiaceae</taxon>
        <taxon>Ornithinimicrobium</taxon>
    </lineage>
</organism>
<evidence type="ECO:0000313" key="1">
    <source>
        <dbReference type="EMBL" id="TQM95383.1"/>
    </source>
</evidence>
<sequence>MSGTWWRRNRLALLVLPFVLTLVAVTGASRLVNFWWPTQLRDATVGAVGEPVRHTVRTTDLEGTPLTFDATVVVGATTEATDVTDADGMMHLVPWVDGTRVWRTDLTITAPVEHDPSGCSVEVVDTLGRTTSYSSATVGADGLPFTACSPPRPSDTLFDDTWVREETYTVPVLVRLTEDVEPAELRLSWQRPDYVSVPLEVADEG</sequence>